<dbReference type="Proteomes" id="UP001211065">
    <property type="component" value="Unassembled WGS sequence"/>
</dbReference>
<dbReference type="SMART" id="SM00147">
    <property type="entry name" value="RasGEF"/>
    <property type="match status" value="1"/>
</dbReference>
<evidence type="ECO:0000256" key="1">
    <source>
        <dbReference type="ARBA" id="ARBA00022658"/>
    </source>
</evidence>
<keyword evidence="6" id="KW-1185">Reference proteome</keyword>
<dbReference type="PROSITE" id="PS00720">
    <property type="entry name" value="RASGEF"/>
    <property type="match status" value="1"/>
</dbReference>
<keyword evidence="1 2" id="KW-0344">Guanine-nucleotide releasing factor</keyword>
<feature type="domain" description="Ras-GEF" evidence="3">
    <location>
        <begin position="506"/>
        <end position="762"/>
    </location>
</feature>
<evidence type="ECO:0000259" key="4">
    <source>
        <dbReference type="PROSITE" id="PS50212"/>
    </source>
</evidence>
<dbReference type="InterPro" id="IPR001895">
    <property type="entry name" value="RASGEF_cat_dom"/>
</dbReference>
<dbReference type="InterPro" id="IPR008937">
    <property type="entry name" value="Ras-like_GEF"/>
</dbReference>
<evidence type="ECO:0000313" key="6">
    <source>
        <dbReference type="Proteomes" id="UP001211065"/>
    </source>
</evidence>
<reference evidence="5" key="1">
    <citation type="submission" date="2020-05" db="EMBL/GenBank/DDBJ databases">
        <title>Phylogenomic resolution of chytrid fungi.</title>
        <authorList>
            <person name="Stajich J.E."/>
            <person name="Amses K."/>
            <person name="Simmons R."/>
            <person name="Seto K."/>
            <person name="Myers J."/>
            <person name="Bonds A."/>
            <person name="Quandt C.A."/>
            <person name="Barry K."/>
            <person name="Liu P."/>
            <person name="Grigoriev I."/>
            <person name="Longcore J.E."/>
            <person name="James T.Y."/>
        </authorList>
    </citation>
    <scope>NUCLEOTIDE SEQUENCE</scope>
    <source>
        <strain evidence="5">JEL0476</strain>
    </source>
</reference>
<dbReference type="PROSITE" id="PS50009">
    <property type="entry name" value="RASGEF_CAT"/>
    <property type="match status" value="1"/>
</dbReference>
<dbReference type="PROSITE" id="PS50212">
    <property type="entry name" value="RASGEF_NTER"/>
    <property type="match status" value="1"/>
</dbReference>
<dbReference type="InterPro" id="IPR019804">
    <property type="entry name" value="Ras_G-nucl-exch_fac_CS"/>
</dbReference>
<name>A0AAD5XUV8_9FUNG</name>
<dbReference type="GO" id="GO:0007265">
    <property type="term" value="P:Ras protein signal transduction"/>
    <property type="evidence" value="ECO:0007669"/>
    <property type="project" value="TreeGrafter"/>
</dbReference>
<sequence length="779" mass="88369">MPISDSNDKNINVTSQAKEESAEKFWSLLLENVTSAVHDLEVSIETNQNKDILLQQLLTIIEKIRILVVASNTLEILDFKVNHRQILNSISSLIQCTKVASDLKTLENIGAVQKCCHEVSLANKHFVVAAKEFGANLMNLDLIDFTEKFPKPNFLKNFSDLESLSESDFFDLFNGETLHFDQEFINLLDKSRKSLIRSISLLVKTIRLNKCNSNTLISEVRSLVIDVGNYLASVDEIPISSLLDDISMDFKVNRITLYNNLASLVNATQQATSPLCPINSLEYVILNLGLVERSIKDLFVSTKFLLEEKGTLSNEDNTSISKENLKNKSLADDNDGLELVFGSDLSVKGGTLKGLLNYLLNDSISGSNFESQFLLTYRTFTTSTILYEHLRQFFVENVNTKKLTSELVRVRVLEVLELWVENYSEETEEDTKILNEILHLCQSKFLEHQKVKNAVDKLIQTVEEKKKGRLSKSFSSNSVFFLKFSLNSPPPILPKNLLKISLLDIDPLELARQLTILESHDFISIKPFEFLNKEWSNKNSMEISNIKNAAKTFNMIMRWVAETVLNATEIKLRAAYIKQFILTAERCRTLNNFNTLMSLLAGLNSAPVHRLRRTFDQLSSKTKAILDSIGTLMSTTKNYSAYRETLHHLQNSASSSAGIIPFLGCHLTDLTFIEDGNPQFLKINNNQNHQQNKNKIINFSKRIRTSEVIKLILNCQRRIYNLTPIVEIQNFLKEKLTAGEEADGGGLDETRIYELSLSLEPRERDDEKIARLLAESGFL</sequence>
<dbReference type="Pfam" id="PF00617">
    <property type="entry name" value="RasGEF"/>
    <property type="match status" value="1"/>
</dbReference>
<dbReference type="AlphaFoldDB" id="A0AAD5XUV8"/>
<dbReference type="InterPro" id="IPR056685">
    <property type="entry name" value="DUF7783"/>
</dbReference>
<dbReference type="CDD" id="cd00155">
    <property type="entry name" value="RasGEF"/>
    <property type="match status" value="1"/>
</dbReference>
<dbReference type="InterPro" id="IPR036964">
    <property type="entry name" value="RASGEF_cat_dom_sf"/>
</dbReference>
<dbReference type="PANTHER" id="PTHR23113">
    <property type="entry name" value="GUANINE NUCLEOTIDE EXCHANGE FACTOR"/>
    <property type="match status" value="1"/>
</dbReference>
<dbReference type="Pfam" id="PF00618">
    <property type="entry name" value="RasGEF_N"/>
    <property type="match status" value="1"/>
</dbReference>
<comment type="caution">
    <text evidence="5">The sequence shown here is derived from an EMBL/GenBank/DDBJ whole genome shotgun (WGS) entry which is preliminary data.</text>
</comment>
<accession>A0AAD5XUV8</accession>
<dbReference type="PANTHER" id="PTHR23113:SF368">
    <property type="entry name" value="CELL DIVISION CONTROL PROTEIN 25"/>
    <property type="match status" value="1"/>
</dbReference>
<dbReference type="InterPro" id="IPR023578">
    <property type="entry name" value="Ras_GEF_dom_sf"/>
</dbReference>
<dbReference type="InterPro" id="IPR000651">
    <property type="entry name" value="Ras-like_Gua-exchang_fac_N"/>
</dbReference>
<dbReference type="Gene3D" id="1.20.870.10">
    <property type="entry name" value="Son of sevenless (SoS) protein Chain: S domain 1"/>
    <property type="match status" value="1"/>
</dbReference>
<dbReference type="GO" id="GO:0005085">
    <property type="term" value="F:guanyl-nucleotide exchange factor activity"/>
    <property type="evidence" value="ECO:0007669"/>
    <property type="project" value="UniProtKB-KW"/>
</dbReference>
<dbReference type="EMBL" id="JADGJW010000434">
    <property type="protein sequence ID" value="KAJ3217300.1"/>
    <property type="molecule type" value="Genomic_DNA"/>
</dbReference>
<protein>
    <recommendedName>
        <fullName evidence="7">Ras guanine nucleotide exchange factor</fullName>
    </recommendedName>
</protein>
<evidence type="ECO:0000256" key="2">
    <source>
        <dbReference type="PROSITE-ProRule" id="PRU00168"/>
    </source>
</evidence>
<dbReference type="SUPFAM" id="SSF48366">
    <property type="entry name" value="Ras GEF"/>
    <property type="match status" value="1"/>
</dbReference>
<gene>
    <name evidence="5" type="ORF">HK099_005530</name>
</gene>
<feature type="domain" description="N-terminal Ras-GEF" evidence="4">
    <location>
        <begin position="343"/>
        <end position="466"/>
    </location>
</feature>
<evidence type="ECO:0008006" key="7">
    <source>
        <dbReference type="Google" id="ProtNLM"/>
    </source>
</evidence>
<dbReference type="SMART" id="SM00229">
    <property type="entry name" value="RasGEFN"/>
    <property type="match status" value="1"/>
</dbReference>
<dbReference type="Pfam" id="PF25006">
    <property type="entry name" value="DUF7783"/>
    <property type="match status" value="1"/>
</dbReference>
<dbReference type="Gene3D" id="1.10.840.10">
    <property type="entry name" value="Ras guanine-nucleotide exchange factors catalytic domain"/>
    <property type="match status" value="1"/>
</dbReference>
<evidence type="ECO:0000313" key="5">
    <source>
        <dbReference type="EMBL" id="KAJ3217300.1"/>
    </source>
</evidence>
<evidence type="ECO:0000259" key="3">
    <source>
        <dbReference type="PROSITE" id="PS50009"/>
    </source>
</evidence>
<organism evidence="5 6">
    <name type="scientific">Clydaea vesicula</name>
    <dbReference type="NCBI Taxonomy" id="447962"/>
    <lineage>
        <taxon>Eukaryota</taxon>
        <taxon>Fungi</taxon>
        <taxon>Fungi incertae sedis</taxon>
        <taxon>Chytridiomycota</taxon>
        <taxon>Chytridiomycota incertae sedis</taxon>
        <taxon>Chytridiomycetes</taxon>
        <taxon>Lobulomycetales</taxon>
        <taxon>Lobulomycetaceae</taxon>
        <taxon>Clydaea</taxon>
    </lineage>
</organism>
<dbReference type="CDD" id="cd06224">
    <property type="entry name" value="REM"/>
    <property type="match status" value="1"/>
</dbReference>
<proteinExistence type="predicted"/>
<dbReference type="GO" id="GO:0005886">
    <property type="term" value="C:plasma membrane"/>
    <property type="evidence" value="ECO:0007669"/>
    <property type="project" value="TreeGrafter"/>
</dbReference>